<accession>A0A1I8JQ20</accession>
<reference evidence="3" key="1">
    <citation type="submission" date="2016-11" db="UniProtKB">
        <authorList>
            <consortium name="WormBaseParasite"/>
        </authorList>
    </citation>
    <scope>IDENTIFICATION</scope>
</reference>
<evidence type="ECO:0000256" key="1">
    <source>
        <dbReference type="SAM" id="MobiDB-lite"/>
    </source>
</evidence>
<feature type="compositionally biased region" description="Low complexity" evidence="1">
    <location>
        <begin position="538"/>
        <end position="555"/>
    </location>
</feature>
<evidence type="ECO:0000313" key="2">
    <source>
        <dbReference type="Proteomes" id="UP000095280"/>
    </source>
</evidence>
<keyword evidence="2" id="KW-1185">Reference proteome</keyword>
<feature type="region of interest" description="Disordered" evidence="1">
    <location>
        <begin position="516"/>
        <end position="555"/>
    </location>
</feature>
<dbReference type="AlphaFoldDB" id="A0A1I8JQ20"/>
<sequence length="566" mass="61107">ALVVCGHHSRNTLGIPGKISVRNLHSAWANRLLDHLVNNVTGATWQSPLLMPLRLKSRTHTAAPLSMACDPAEAVSLSGSILFYDDCLLFGAIISATDPRPLRPRRLSIRSKKRSLSDAVAHSAGGNPLESTTACCRSSASASKGAPCASLQVLEGFLGVVAYGGRSLMSYSTFLAGRGAQSTRHRGRGCSARQSARRSYSLTTTPVARQTKRSTKNTSLRLLNLPGGEFHDSSRAVLAGGSMATPDLHWLRIQLFRERSRLCDADRVLLLKVPTVAADAPDVVENSRRIRQVASKPPPTPQTTLTPPKSAKNRRVSGSLCRRGAHHKYEGRLARLWHLLDIRPLLTHARPLLTETCLPVCLPLARLLTTDEQLTRPTLGLQRLGNTLSSRLLWLSPPAVPSSVSIDLYDGHIQRGAPMSGSDHIDPALVTPSRHCIYIRGLSPKSGPTICSIDFFTYTNNKAVCQRGSALRDPRGRQGDCWRSTTTTACLAANAVSIVWFRDMLKGAGMRQAVSAGQRSGAARRGCSADSWRRRQGRPTTAAGRRGAADRAGALQRHGPAAAAVF</sequence>
<organism evidence="2 3">
    <name type="scientific">Macrostomum lignano</name>
    <dbReference type="NCBI Taxonomy" id="282301"/>
    <lineage>
        <taxon>Eukaryota</taxon>
        <taxon>Metazoa</taxon>
        <taxon>Spiralia</taxon>
        <taxon>Lophotrochozoa</taxon>
        <taxon>Platyhelminthes</taxon>
        <taxon>Rhabditophora</taxon>
        <taxon>Macrostomorpha</taxon>
        <taxon>Macrostomida</taxon>
        <taxon>Macrostomidae</taxon>
        <taxon>Macrostomum</taxon>
    </lineage>
</organism>
<protein>
    <submittedName>
        <fullName evidence="3">Reverse transcriptase domain-containing protein</fullName>
    </submittedName>
</protein>
<name>A0A1I8JQ20_9PLAT</name>
<dbReference type="Proteomes" id="UP000095280">
    <property type="component" value="Unplaced"/>
</dbReference>
<feature type="region of interest" description="Disordered" evidence="1">
    <location>
        <begin position="287"/>
        <end position="318"/>
    </location>
</feature>
<dbReference type="WBParaSite" id="snap_masked-unitig_26729-processed-gene-0.0-mRNA-1">
    <property type="protein sequence ID" value="snap_masked-unitig_26729-processed-gene-0.0-mRNA-1"/>
    <property type="gene ID" value="snap_masked-unitig_26729-processed-gene-0.0"/>
</dbReference>
<proteinExistence type="predicted"/>
<evidence type="ECO:0000313" key="3">
    <source>
        <dbReference type="WBParaSite" id="snap_masked-unitig_26729-processed-gene-0.0-mRNA-1"/>
    </source>
</evidence>